<evidence type="ECO:0000256" key="9">
    <source>
        <dbReference type="PIRSR" id="PIRSR604808-3"/>
    </source>
</evidence>
<dbReference type="SUPFAM" id="SSF56219">
    <property type="entry name" value="DNase I-like"/>
    <property type="match status" value="1"/>
</dbReference>
<feature type="site" description="Transition state stabilizer" evidence="9">
    <location>
        <position position="145"/>
    </location>
</feature>
<dbReference type="Proteomes" id="UP001497623">
    <property type="component" value="Unassembled WGS sequence"/>
</dbReference>
<dbReference type="EC" id="3.1.11.2" evidence="3"/>
<dbReference type="PANTHER" id="PTHR22748">
    <property type="entry name" value="AP ENDONUCLEASE"/>
    <property type="match status" value="1"/>
</dbReference>
<dbReference type="AlphaFoldDB" id="A0AAV2QUS9"/>
<feature type="site" description="Interaction with DNA substrate" evidence="9">
    <location>
        <position position="222"/>
    </location>
</feature>
<dbReference type="InterPro" id="IPR005135">
    <property type="entry name" value="Endo/exonuclease/phosphatase"/>
</dbReference>
<feature type="site" description="Important for catalytic activity" evidence="9">
    <location>
        <position position="198"/>
    </location>
</feature>
<feature type="binding site" evidence="8">
    <location>
        <position position="145"/>
    </location>
    <ligand>
        <name>Mg(2+)</name>
        <dbReference type="ChEBI" id="CHEBI:18420"/>
        <label>1</label>
    </ligand>
</feature>
<dbReference type="Pfam" id="PF03372">
    <property type="entry name" value="Exo_endo_phos"/>
    <property type="match status" value="1"/>
</dbReference>
<dbReference type="GO" id="GO:0006284">
    <property type="term" value="P:base-excision repair"/>
    <property type="evidence" value="ECO:0007669"/>
    <property type="project" value="TreeGrafter"/>
</dbReference>
<feature type="binding site" evidence="8">
    <location>
        <position position="143"/>
    </location>
    <ligand>
        <name>Mg(2+)</name>
        <dbReference type="ChEBI" id="CHEBI:18420"/>
        <label>1</label>
    </ligand>
</feature>
<keyword evidence="6 8" id="KW-0460">Magnesium</keyword>
<feature type="non-terminal residue" evidence="11">
    <location>
        <position position="282"/>
    </location>
</feature>
<accession>A0AAV2QUS9</accession>
<dbReference type="EMBL" id="CAXKWB010010413">
    <property type="protein sequence ID" value="CAL4097873.1"/>
    <property type="molecule type" value="Genomic_DNA"/>
</dbReference>
<proteinExistence type="inferred from homology"/>
<feature type="domain" description="Endonuclease/exonuclease/phosphatase" evidence="10">
    <location>
        <begin position="5"/>
        <end position="222"/>
    </location>
</feature>
<dbReference type="GO" id="GO:0008311">
    <property type="term" value="F:double-stranded DNA 3'-5' DNA exonuclease activity"/>
    <property type="evidence" value="ECO:0007669"/>
    <property type="project" value="UniProtKB-EC"/>
</dbReference>
<comment type="caution">
    <text evidence="11">The sequence shown here is derived from an EMBL/GenBank/DDBJ whole genome shotgun (WGS) entry which is preliminary data.</text>
</comment>
<evidence type="ECO:0000256" key="7">
    <source>
        <dbReference type="PIRSR" id="PIRSR604808-1"/>
    </source>
</evidence>
<dbReference type="GO" id="GO:0008081">
    <property type="term" value="F:phosphoric diester hydrolase activity"/>
    <property type="evidence" value="ECO:0007669"/>
    <property type="project" value="TreeGrafter"/>
</dbReference>
<evidence type="ECO:0000256" key="1">
    <source>
        <dbReference type="ARBA" id="ARBA00000493"/>
    </source>
</evidence>
<keyword evidence="12" id="KW-1185">Reference proteome</keyword>
<keyword evidence="4 8" id="KW-0479">Metal-binding</keyword>
<comment type="cofactor">
    <cofactor evidence="8">
        <name>Mg(2+)</name>
        <dbReference type="ChEBI" id="CHEBI:18420"/>
    </cofactor>
    <cofactor evidence="8">
        <name>Mn(2+)</name>
        <dbReference type="ChEBI" id="CHEBI:29035"/>
    </cofactor>
    <text evidence="8">Probably binds two magnesium or manganese ions per subunit.</text>
</comment>
<organism evidence="11 12">
    <name type="scientific">Meganyctiphanes norvegica</name>
    <name type="common">Northern krill</name>
    <name type="synonym">Thysanopoda norvegica</name>
    <dbReference type="NCBI Taxonomy" id="48144"/>
    <lineage>
        <taxon>Eukaryota</taxon>
        <taxon>Metazoa</taxon>
        <taxon>Ecdysozoa</taxon>
        <taxon>Arthropoda</taxon>
        <taxon>Crustacea</taxon>
        <taxon>Multicrustacea</taxon>
        <taxon>Malacostraca</taxon>
        <taxon>Eumalacostraca</taxon>
        <taxon>Eucarida</taxon>
        <taxon>Euphausiacea</taxon>
        <taxon>Euphausiidae</taxon>
        <taxon>Meganyctiphanes</taxon>
    </lineage>
</organism>
<feature type="active site" description="Proton donor/acceptor" evidence="7">
    <location>
        <position position="143"/>
    </location>
</feature>
<evidence type="ECO:0000256" key="6">
    <source>
        <dbReference type="ARBA" id="ARBA00022842"/>
    </source>
</evidence>
<evidence type="ECO:0000256" key="4">
    <source>
        <dbReference type="ARBA" id="ARBA00022723"/>
    </source>
</evidence>
<dbReference type="Gene3D" id="3.60.10.10">
    <property type="entry name" value="Endonuclease/exonuclease/phosphatase"/>
    <property type="match status" value="1"/>
</dbReference>
<gene>
    <name evidence="11" type="ORF">MNOR_LOCUS16098</name>
</gene>
<feature type="binding site" evidence="8">
    <location>
        <position position="37"/>
    </location>
    <ligand>
        <name>Mg(2+)</name>
        <dbReference type="ChEBI" id="CHEBI:18420"/>
        <label>1</label>
    </ligand>
</feature>
<dbReference type="InterPro" id="IPR036691">
    <property type="entry name" value="Endo/exonu/phosph_ase_sf"/>
</dbReference>
<comment type="similarity">
    <text evidence="2">Belongs to the DNA repair enzymes AP/ExoA family.</text>
</comment>
<evidence type="ECO:0000313" key="12">
    <source>
        <dbReference type="Proteomes" id="UP001497623"/>
    </source>
</evidence>
<feature type="binding site" evidence="8">
    <location>
        <position position="222"/>
    </location>
    <ligand>
        <name>Mg(2+)</name>
        <dbReference type="ChEBI" id="CHEBI:18420"/>
        <label>1</label>
    </ligand>
</feature>
<dbReference type="CDD" id="cd09076">
    <property type="entry name" value="L1-EN"/>
    <property type="match status" value="1"/>
</dbReference>
<feature type="binding site" evidence="8">
    <location>
        <position position="8"/>
    </location>
    <ligand>
        <name>Mg(2+)</name>
        <dbReference type="ChEBI" id="CHEBI:18420"/>
        <label>1</label>
    </ligand>
</feature>
<evidence type="ECO:0000313" key="11">
    <source>
        <dbReference type="EMBL" id="CAL4097873.1"/>
    </source>
</evidence>
<dbReference type="GO" id="GO:0005634">
    <property type="term" value="C:nucleus"/>
    <property type="evidence" value="ECO:0007669"/>
    <property type="project" value="TreeGrafter"/>
</dbReference>
<comment type="catalytic activity">
    <reaction evidence="1">
        <text>Exonucleolytic cleavage in the 3'- to 5'-direction to yield nucleoside 5'-phosphates.</text>
        <dbReference type="EC" id="3.1.11.2"/>
    </reaction>
</comment>
<evidence type="ECO:0000259" key="10">
    <source>
        <dbReference type="Pfam" id="PF03372"/>
    </source>
</evidence>
<name>A0AAV2QUS9_MEGNR</name>
<feature type="active site" evidence="7">
    <location>
        <position position="109"/>
    </location>
</feature>
<dbReference type="GO" id="GO:0046872">
    <property type="term" value="F:metal ion binding"/>
    <property type="evidence" value="ECO:0007669"/>
    <property type="project" value="UniProtKB-KW"/>
</dbReference>
<feature type="active site" description="Proton acceptor" evidence="7">
    <location>
        <position position="222"/>
    </location>
</feature>
<reference evidence="11 12" key="1">
    <citation type="submission" date="2024-05" db="EMBL/GenBank/DDBJ databases">
        <authorList>
            <person name="Wallberg A."/>
        </authorList>
    </citation>
    <scope>NUCLEOTIDE SEQUENCE [LARGE SCALE GENOMIC DNA]</scope>
</reference>
<keyword evidence="8" id="KW-0464">Manganese</keyword>
<keyword evidence="5" id="KW-0378">Hydrolase</keyword>
<dbReference type="InterPro" id="IPR004808">
    <property type="entry name" value="AP_endonuc_1"/>
</dbReference>
<evidence type="ECO:0000256" key="3">
    <source>
        <dbReference type="ARBA" id="ARBA00012115"/>
    </source>
</evidence>
<evidence type="ECO:0000256" key="2">
    <source>
        <dbReference type="ARBA" id="ARBA00007092"/>
    </source>
</evidence>
<sequence length="282" mass="32941">MYNIASLNINGLNNKFKQKALVNFLKFNKIDILLFQEHNIRSENCISTELSDYYSVHLNLSIAHKGGTGIIIDKSLDVTVRNCEKSADARLMSMNIKIYNKQLHLINVYAPSGSNNKDRDDFFKNDLTYYFRNNLDNSIIGGDFNCITSPRDSSSNYTHVCKTLLCINRDLALKDVWWLKNRTIEYTFVRNDYGSRIDRMYTKNLSNYVKDVKVKHTNISDHSCVIVDIDIPNTPKNGPYYWKMNTSLLENKNIKKDFILEWVNIKNSISKYENINIWWELC</sequence>
<dbReference type="GO" id="GO:0003906">
    <property type="term" value="F:DNA-(apurinic or apyrimidinic site) endonuclease activity"/>
    <property type="evidence" value="ECO:0007669"/>
    <property type="project" value="TreeGrafter"/>
</dbReference>
<feature type="binding site" evidence="8">
    <location>
        <position position="221"/>
    </location>
    <ligand>
        <name>Mg(2+)</name>
        <dbReference type="ChEBI" id="CHEBI:18420"/>
        <label>1</label>
    </ligand>
</feature>
<evidence type="ECO:0000256" key="8">
    <source>
        <dbReference type="PIRSR" id="PIRSR604808-2"/>
    </source>
</evidence>
<dbReference type="PANTHER" id="PTHR22748:SF6">
    <property type="entry name" value="DNA-(APURINIC OR APYRIMIDINIC SITE) ENDONUCLEASE"/>
    <property type="match status" value="1"/>
</dbReference>
<evidence type="ECO:0000256" key="5">
    <source>
        <dbReference type="ARBA" id="ARBA00022801"/>
    </source>
</evidence>
<protein>
    <recommendedName>
        <fullName evidence="3">exodeoxyribonuclease III</fullName>
        <ecNumber evidence="3">3.1.11.2</ecNumber>
    </recommendedName>
</protein>